<dbReference type="AlphaFoldDB" id="A0A3A4AWY8"/>
<reference evidence="1 2" key="1">
    <citation type="submission" date="2018-09" db="EMBL/GenBank/DDBJ databases">
        <title>YIM 75507 draft genome.</title>
        <authorList>
            <person name="Tang S."/>
            <person name="Feng Y."/>
        </authorList>
    </citation>
    <scope>NUCLEOTIDE SEQUENCE [LARGE SCALE GENOMIC DNA]</scope>
    <source>
        <strain evidence="1 2">YIM 75507</strain>
    </source>
</reference>
<organism evidence="1 2">
    <name type="scientific">Bailinhaonella thermotolerans</name>
    <dbReference type="NCBI Taxonomy" id="1070861"/>
    <lineage>
        <taxon>Bacteria</taxon>
        <taxon>Bacillati</taxon>
        <taxon>Actinomycetota</taxon>
        <taxon>Actinomycetes</taxon>
        <taxon>Streptosporangiales</taxon>
        <taxon>Streptosporangiaceae</taxon>
        <taxon>Bailinhaonella</taxon>
    </lineage>
</organism>
<protein>
    <submittedName>
        <fullName evidence="1">Uncharacterized protein</fullName>
    </submittedName>
</protein>
<keyword evidence="2" id="KW-1185">Reference proteome</keyword>
<proteinExistence type="predicted"/>
<dbReference type="Proteomes" id="UP000265768">
    <property type="component" value="Unassembled WGS sequence"/>
</dbReference>
<dbReference type="EMBL" id="QZEY01000017">
    <property type="protein sequence ID" value="RJL23942.1"/>
    <property type="molecule type" value="Genomic_DNA"/>
</dbReference>
<dbReference type="OrthoDB" id="5185280at2"/>
<accession>A0A3A4AWY8</accession>
<evidence type="ECO:0000313" key="2">
    <source>
        <dbReference type="Proteomes" id="UP000265768"/>
    </source>
</evidence>
<dbReference type="RefSeq" id="WP_119930197.1">
    <property type="nucleotide sequence ID" value="NZ_QZEY01000017.1"/>
</dbReference>
<gene>
    <name evidence="1" type="ORF">D5H75_31385</name>
</gene>
<name>A0A3A4AWY8_9ACTN</name>
<sequence length="163" mass="17981">MRAWSDAQLREVAELVRAEQVRRAVLSADPEALCEAAFADAFTHRGIAGQPYLAGGILVCPGSIRRRSATSHDCVFAHVDDHWCWEHPDVLLDEVRKLPDKGKEHQRSVTLIPVADGQKVDVIAGRMTQGAHRATSVTSYQVDGDRLKLVQARTPRSAHGRGR</sequence>
<comment type="caution">
    <text evidence="1">The sequence shown here is derived from an EMBL/GenBank/DDBJ whole genome shotgun (WGS) entry which is preliminary data.</text>
</comment>
<evidence type="ECO:0000313" key="1">
    <source>
        <dbReference type="EMBL" id="RJL23942.1"/>
    </source>
</evidence>